<protein>
    <submittedName>
        <fullName evidence="1">Uncharacterized protein</fullName>
    </submittedName>
</protein>
<organism evidence="1">
    <name type="scientific">marine metagenome</name>
    <dbReference type="NCBI Taxonomy" id="408172"/>
    <lineage>
        <taxon>unclassified sequences</taxon>
        <taxon>metagenomes</taxon>
        <taxon>ecological metagenomes</taxon>
    </lineage>
</organism>
<sequence>MSYQNQSDSNHFSKILELEFKIGGFPAGQDRLILEGNKISVTPTPWARREAAVTHIPSDEEWMEFSQSLKQLKVWGWKENYRNPLIEDGTQWDLWIRTDSSEIDSGGSNKFPTNFNKFIKSIDKLINQDYFEEDY</sequence>
<feature type="non-terminal residue" evidence="1">
    <location>
        <position position="135"/>
    </location>
</feature>
<evidence type="ECO:0000313" key="1">
    <source>
        <dbReference type="EMBL" id="SVE26822.1"/>
    </source>
</evidence>
<accession>A0A383C3P9</accession>
<dbReference type="EMBL" id="UINC01205584">
    <property type="protein sequence ID" value="SVE26822.1"/>
    <property type="molecule type" value="Genomic_DNA"/>
</dbReference>
<reference evidence="1" key="1">
    <citation type="submission" date="2018-05" db="EMBL/GenBank/DDBJ databases">
        <authorList>
            <person name="Lanie J.A."/>
            <person name="Ng W.-L."/>
            <person name="Kazmierczak K.M."/>
            <person name="Andrzejewski T.M."/>
            <person name="Davidsen T.M."/>
            <person name="Wayne K.J."/>
            <person name="Tettelin H."/>
            <person name="Glass J.I."/>
            <person name="Rusch D."/>
            <person name="Podicherti R."/>
            <person name="Tsui H.-C.T."/>
            <person name="Winkler M.E."/>
        </authorList>
    </citation>
    <scope>NUCLEOTIDE SEQUENCE</scope>
</reference>
<gene>
    <name evidence="1" type="ORF">METZ01_LOCUS479676</name>
</gene>
<name>A0A383C3P9_9ZZZZ</name>
<proteinExistence type="predicted"/>
<dbReference type="AlphaFoldDB" id="A0A383C3P9"/>